<comment type="caution">
    <text evidence="1">The sequence shown here is derived from an EMBL/GenBank/DDBJ whole genome shotgun (WGS) entry which is preliminary data.</text>
</comment>
<gene>
    <name evidence="1" type="ORF">CI1B_27700</name>
</gene>
<dbReference type="Proteomes" id="UP000328092">
    <property type="component" value="Unassembled WGS sequence"/>
</dbReference>
<dbReference type="EMBL" id="CAADFC020000009">
    <property type="protein sequence ID" value="VIO69564.1"/>
    <property type="molecule type" value="Genomic_DNA"/>
</dbReference>
<accession>A0A508T6Y1</accession>
<evidence type="ECO:0000313" key="1">
    <source>
        <dbReference type="EMBL" id="VIO69564.1"/>
    </source>
</evidence>
<sequence>MNAVRDTKFDCRIRCNILFASKGVKNPAGSMPLEVYKSVNILQSFLWWIEMLARPVDDSLIGNAMQRGRFLRREICRPKK</sequence>
<proteinExistence type="predicted"/>
<reference evidence="1" key="1">
    <citation type="submission" date="2019-02" db="EMBL/GenBank/DDBJ databases">
        <authorList>
            <person name="Pothier F.J."/>
        </authorList>
    </citation>
    <scope>NUCLEOTIDE SEQUENCE</scope>
    <source>
        <strain evidence="1">CI-1B</strain>
    </source>
</reference>
<name>A0A508T6Y1_9BRAD</name>
<organism evidence="1 2">
    <name type="scientific">Bradyrhizobium ivorense</name>
    <dbReference type="NCBI Taxonomy" id="2511166"/>
    <lineage>
        <taxon>Bacteria</taxon>
        <taxon>Pseudomonadati</taxon>
        <taxon>Pseudomonadota</taxon>
        <taxon>Alphaproteobacteria</taxon>
        <taxon>Hyphomicrobiales</taxon>
        <taxon>Nitrobacteraceae</taxon>
        <taxon>Bradyrhizobium</taxon>
    </lineage>
</organism>
<keyword evidence="2" id="KW-1185">Reference proteome</keyword>
<dbReference type="AlphaFoldDB" id="A0A508T6Y1"/>
<protein>
    <submittedName>
        <fullName evidence="1">Uncharacterized protein</fullName>
    </submittedName>
</protein>
<evidence type="ECO:0000313" key="2">
    <source>
        <dbReference type="Proteomes" id="UP000328092"/>
    </source>
</evidence>